<feature type="compositionally biased region" description="Low complexity" evidence="2">
    <location>
        <begin position="437"/>
        <end position="462"/>
    </location>
</feature>
<dbReference type="InterPro" id="IPR000719">
    <property type="entry name" value="Prot_kinase_dom"/>
</dbReference>
<feature type="compositionally biased region" description="Basic and acidic residues" evidence="2">
    <location>
        <begin position="40"/>
        <end position="55"/>
    </location>
</feature>
<reference evidence="5" key="1">
    <citation type="submission" date="2024-06" db="EMBL/GenBank/DDBJ databases">
        <title>Multi-omics analyses provide insights into the biosynthesis of the anticancer antibiotic pleurotin in Hohenbuehelia grisea.</title>
        <authorList>
            <person name="Weaver J.A."/>
            <person name="Alberti F."/>
        </authorList>
    </citation>
    <scope>NUCLEOTIDE SEQUENCE [LARGE SCALE GENOMIC DNA]</scope>
    <source>
        <strain evidence="5">T-177</strain>
    </source>
</reference>
<protein>
    <recommendedName>
        <fullName evidence="1">non-specific serine/threonine protein kinase</fullName>
        <ecNumber evidence="1">2.7.11.1</ecNumber>
    </recommendedName>
</protein>
<evidence type="ECO:0000256" key="2">
    <source>
        <dbReference type="SAM" id="MobiDB-lite"/>
    </source>
</evidence>
<feature type="domain" description="Protein kinase" evidence="3">
    <location>
        <begin position="8"/>
        <end position="300"/>
    </location>
</feature>
<name>A0ABR3IY22_9AGAR</name>
<feature type="compositionally biased region" description="Basic residues" evidence="2">
    <location>
        <begin position="56"/>
        <end position="70"/>
    </location>
</feature>
<evidence type="ECO:0000256" key="1">
    <source>
        <dbReference type="ARBA" id="ARBA00012513"/>
    </source>
</evidence>
<sequence length="523" mass="57293">MHTFGGKYRLSHEIGNGGCGTVFLGVHTVAGKEVAIKVEQDPSFHHDDGDDGLDRRHNHHSSPRRRRHAHAPSPLKHESRVYKSLMGGPGVPWIMWSGRKGGYNILVIDLLGPSLEDLFKICNRHFSLQTVLLLADQLLPRLEFIHSRDLVHRDIKPANFVMGTGKAANVVHAIDFGLAKKFRDPRTGLHIPYHQDDVHGVGTSLFASINTHMGIECSRRDDLESLSYMLIYFLRGTLPWRKIRYHAPEPAPKSDSIPSPRKKPSRAAPHAHSAPPSTMNVTPSRRSSSVSSSASRTKSTQSARPAPVPINPVTATWDLILAAKLQAESTLTAGLPAEFDVLHSYARALAFDDLPDYVALRKMFRTLGKRAGVVYPPGDDDDPEADDEPSTTEEPESYVEEQAPIDKDLAPPARARTRSSSSQRTTRRPSIHGRQASEPGYSSSPSSPQSTSSTPKSIPSTPRFRAKRKPKPTVTPTPFDWAVGAGLSSRKRRQTSGTGAPDSVGPSTPTRVRHCAACAARGR</sequence>
<feature type="region of interest" description="Disordered" evidence="2">
    <location>
        <begin position="40"/>
        <end position="75"/>
    </location>
</feature>
<organism evidence="4 5">
    <name type="scientific">Hohenbuehelia grisea</name>
    <dbReference type="NCBI Taxonomy" id="104357"/>
    <lineage>
        <taxon>Eukaryota</taxon>
        <taxon>Fungi</taxon>
        <taxon>Dikarya</taxon>
        <taxon>Basidiomycota</taxon>
        <taxon>Agaricomycotina</taxon>
        <taxon>Agaricomycetes</taxon>
        <taxon>Agaricomycetidae</taxon>
        <taxon>Agaricales</taxon>
        <taxon>Pleurotineae</taxon>
        <taxon>Pleurotaceae</taxon>
        <taxon>Hohenbuehelia</taxon>
    </lineage>
</organism>
<proteinExistence type="predicted"/>
<dbReference type="SMART" id="SM00220">
    <property type="entry name" value="S_TKc"/>
    <property type="match status" value="1"/>
</dbReference>
<dbReference type="InterPro" id="IPR050235">
    <property type="entry name" value="CK1_Ser-Thr_kinase"/>
</dbReference>
<dbReference type="EC" id="2.7.11.1" evidence="1"/>
<dbReference type="EMBL" id="JASNQZ010000014">
    <property type="protein sequence ID" value="KAL0948152.1"/>
    <property type="molecule type" value="Genomic_DNA"/>
</dbReference>
<dbReference type="InterPro" id="IPR011009">
    <property type="entry name" value="Kinase-like_dom_sf"/>
</dbReference>
<keyword evidence="5" id="KW-1185">Reference proteome</keyword>
<dbReference type="InterPro" id="IPR008271">
    <property type="entry name" value="Ser/Thr_kinase_AS"/>
</dbReference>
<dbReference type="SUPFAM" id="SSF56112">
    <property type="entry name" value="Protein kinase-like (PK-like)"/>
    <property type="match status" value="1"/>
</dbReference>
<dbReference type="Pfam" id="PF00069">
    <property type="entry name" value="Pkinase"/>
    <property type="match status" value="1"/>
</dbReference>
<dbReference type="Gene3D" id="1.10.510.10">
    <property type="entry name" value="Transferase(Phosphotransferase) domain 1"/>
    <property type="match status" value="1"/>
</dbReference>
<comment type="caution">
    <text evidence="4">The sequence shown here is derived from an EMBL/GenBank/DDBJ whole genome shotgun (WGS) entry which is preliminary data.</text>
</comment>
<gene>
    <name evidence="4" type="ORF">HGRIS_010768</name>
</gene>
<feature type="compositionally biased region" description="Low complexity" evidence="2">
    <location>
        <begin position="266"/>
        <end position="277"/>
    </location>
</feature>
<feature type="compositionally biased region" description="Acidic residues" evidence="2">
    <location>
        <begin position="378"/>
        <end position="399"/>
    </location>
</feature>
<evidence type="ECO:0000313" key="5">
    <source>
        <dbReference type="Proteomes" id="UP001556367"/>
    </source>
</evidence>
<feature type="compositionally biased region" description="Low complexity" evidence="2">
    <location>
        <begin position="284"/>
        <end position="304"/>
    </location>
</feature>
<accession>A0ABR3IY22</accession>
<dbReference type="Proteomes" id="UP001556367">
    <property type="component" value="Unassembled WGS sequence"/>
</dbReference>
<feature type="region of interest" description="Disordered" evidence="2">
    <location>
        <begin position="249"/>
        <end position="309"/>
    </location>
</feature>
<dbReference type="PROSITE" id="PS50011">
    <property type="entry name" value="PROTEIN_KINASE_DOM"/>
    <property type="match status" value="1"/>
</dbReference>
<dbReference type="PANTHER" id="PTHR11909">
    <property type="entry name" value="CASEIN KINASE-RELATED"/>
    <property type="match status" value="1"/>
</dbReference>
<feature type="compositionally biased region" description="Low complexity" evidence="2">
    <location>
        <begin position="410"/>
        <end position="424"/>
    </location>
</feature>
<evidence type="ECO:0000259" key="3">
    <source>
        <dbReference type="PROSITE" id="PS50011"/>
    </source>
</evidence>
<dbReference type="CDD" id="cd14016">
    <property type="entry name" value="STKc_CK1"/>
    <property type="match status" value="1"/>
</dbReference>
<feature type="region of interest" description="Disordered" evidence="2">
    <location>
        <begin position="371"/>
        <end position="511"/>
    </location>
</feature>
<evidence type="ECO:0000313" key="4">
    <source>
        <dbReference type="EMBL" id="KAL0948152.1"/>
    </source>
</evidence>
<dbReference type="PROSITE" id="PS00108">
    <property type="entry name" value="PROTEIN_KINASE_ST"/>
    <property type="match status" value="1"/>
</dbReference>